<organism evidence="2 6">
    <name type="scientific">Staphylococcus epidermidis</name>
    <dbReference type="NCBI Taxonomy" id="1282"/>
    <lineage>
        <taxon>Bacteria</taxon>
        <taxon>Bacillati</taxon>
        <taxon>Bacillota</taxon>
        <taxon>Bacilli</taxon>
        <taxon>Bacillales</taxon>
        <taxon>Staphylococcaceae</taxon>
        <taxon>Staphylococcus</taxon>
    </lineage>
</organism>
<reference evidence="4 5" key="1">
    <citation type="submission" date="2017-10" db="EMBL/GenBank/DDBJ databases">
        <title>genome sequences of Staph epi in chlorhexidine trial.</title>
        <authorList>
            <person name="Greninger A.L."/>
            <person name="Addetia A."/>
            <person name="Qin X."/>
            <person name="Zerr D."/>
        </authorList>
    </citation>
    <scope>NUCLEOTIDE SEQUENCE [LARGE SCALE GENOMIC DNA]</scope>
    <source>
        <strain evidence="4 5">SCH-17</strain>
    </source>
</reference>
<dbReference type="InterPro" id="IPR022916">
    <property type="entry name" value="UPF0349"/>
</dbReference>
<dbReference type="GeneID" id="50019221"/>
<protein>
    <recommendedName>
        <fullName evidence="1">UPF0349 protein CTJ08_08190</fullName>
    </recommendedName>
</protein>
<evidence type="ECO:0000313" key="6">
    <source>
        <dbReference type="Proteomes" id="UP000648077"/>
    </source>
</evidence>
<evidence type="ECO:0000313" key="3">
    <source>
        <dbReference type="EMBL" id="MBF9303649.1"/>
    </source>
</evidence>
<dbReference type="AlphaFoldDB" id="A0A2G7HY87"/>
<dbReference type="EMBL" id="JACGQI010000009">
    <property type="protein sequence ID" value="MBF2230173.1"/>
    <property type="molecule type" value="Genomic_DNA"/>
</dbReference>
<dbReference type="SMR" id="A0A2G7HY87"/>
<accession>A0A2G7HY87</accession>
<reference evidence="3" key="3">
    <citation type="submission" date="2020-11" db="EMBL/GenBank/DDBJ databases">
        <title>Molecular epidemiology and genomic profiles of multidrug-resistant bacteria collected from clinical sources in South Africa.</title>
        <authorList>
            <person name="Asante J."/>
            <person name="Amoako D.G."/>
        </authorList>
    </citation>
    <scope>NUCLEOTIDE SEQUENCE</scope>
    <source>
        <strain evidence="3">C68</strain>
    </source>
</reference>
<evidence type="ECO:0000313" key="4">
    <source>
        <dbReference type="EMBL" id="PIH10039.1"/>
    </source>
</evidence>
<dbReference type="RefSeq" id="WP_001831896.1">
    <property type="nucleotide sequence ID" value="NZ_AP019721.1"/>
</dbReference>
<dbReference type="Proteomes" id="UP000228502">
    <property type="component" value="Unassembled WGS sequence"/>
</dbReference>
<reference evidence="2" key="2">
    <citation type="submission" date="2020-08" db="EMBL/GenBank/DDBJ databases">
        <title>Changes in the skin microbiome associated with squamous cell carcinoma in transplant recipients.</title>
        <authorList>
            <person name="Zaugg J."/>
            <person name="Krueger A."/>
            <person name="Lachner N."/>
        </authorList>
    </citation>
    <scope>NUCLEOTIDE SEQUENCE</scope>
    <source>
        <strain evidence="2">R5988</strain>
    </source>
</reference>
<gene>
    <name evidence="4" type="ORF">CTJ08_08190</name>
    <name evidence="2" type="ORF">H3963_07005</name>
    <name evidence="3" type="ORF">I3V53_06075</name>
</gene>
<comment type="similarity">
    <text evidence="1">Belongs to the UPF0349 family.</text>
</comment>
<dbReference type="Pfam" id="PF07293">
    <property type="entry name" value="DUF1450"/>
    <property type="match status" value="1"/>
</dbReference>
<sequence length="81" mass="8984">MFPLVEFCISNMAKGSDVVFEKLENDPNIDVLEYGCLQNCGLCASSLYALVDGDIVEGNTPDDLLKNIYQHIEDNDITNLL</sequence>
<dbReference type="KEGG" id="seps:DP17_1926"/>
<name>A0A2G7HY87_STAEP</name>
<proteinExistence type="inferred from homology"/>
<dbReference type="OMA" id="YDVIEYG"/>
<dbReference type="InterPro" id="IPR009910">
    <property type="entry name" value="DUF1450"/>
</dbReference>
<dbReference type="NCBIfam" id="NF010190">
    <property type="entry name" value="PRK13669.1"/>
    <property type="match status" value="1"/>
</dbReference>
<dbReference type="HAMAP" id="MF_01542">
    <property type="entry name" value="UPF0349"/>
    <property type="match status" value="1"/>
</dbReference>
<evidence type="ECO:0000256" key="1">
    <source>
        <dbReference type="HAMAP-Rule" id="MF_01542"/>
    </source>
</evidence>
<comment type="caution">
    <text evidence="2">The sequence shown here is derived from an EMBL/GenBank/DDBJ whole genome shotgun (WGS) entry which is preliminary data.</text>
</comment>
<evidence type="ECO:0000313" key="5">
    <source>
        <dbReference type="Proteomes" id="UP000228502"/>
    </source>
</evidence>
<dbReference type="Proteomes" id="UP000622362">
    <property type="component" value="Unassembled WGS sequence"/>
</dbReference>
<dbReference type="EMBL" id="PEJG01000008">
    <property type="protein sequence ID" value="PIH10039.1"/>
    <property type="molecule type" value="Genomic_DNA"/>
</dbReference>
<dbReference type="OrthoDB" id="1684419at2"/>
<dbReference type="EMBL" id="JADPYN010000009">
    <property type="protein sequence ID" value="MBF9303649.1"/>
    <property type="molecule type" value="Genomic_DNA"/>
</dbReference>
<dbReference type="Proteomes" id="UP000648077">
    <property type="component" value="Unassembled WGS sequence"/>
</dbReference>
<evidence type="ECO:0000313" key="2">
    <source>
        <dbReference type="EMBL" id="MBF2230173.1"/>
    </source>
</evidence>